<dbReference type="Pfam" id="PF06613">
    <property type="entry name" value="KorB_C"/>
    <property type="match status" value="1"/>
</dbReference>
<proteinExistence type="inferred from homology"/>
<dbReference type="SUPFAM" id="SSF110849">
    <property type="entry name" value="ParB/Sulfiredoxin"/>
    <property type="match status" value="1"/>
</dbReference>
<evidence type="ECO:0000313" key="5">
    <source>
        <dbReference type="Proteomes" id="UP000641152"/>
    </source>
</evidence>
<dbReference type="Pfam" id="PF08535">
    <property type="entry name" value="KorB"/>
    <property type="match status" value="1"/>
</dbReference>
<protein>
    <submittedName>
        <fullName evidence="4">ParB/RepB/Spo0J family partition protein</fullName>
    </submittedName>
</protein>
<dbReference type="RefSeq" id="WP_192396515.1">
    <property type="nucleotide sequence ID" value="NZ_CAJHIU010000004.1"/>
</dbReference>
<dbReference type="InterPro" id="IPR003115">
    <property type="entry name" value="ParB_N"/>
</dbReference>
<dbReference type="Pfam" id="PF02195">
    <property type="entry name" value="ParB_N"/>
    <property type="match status" value="1"/>
</dbReference>
<dbReference type="Proteomes" id="UP000641152">
    <property type="component" value="Unassembled WGS sequence"/>
</dbReference>
<feature type="domain" description="ParB-like N-terminal" evidence="3">
    <location>
        <begin position="36"/>
        <end position="132"/>
    </location>
</feature>
<dbReference type="InterPro" id="IPR013741">
    <property type="entry name" value="KorB_domain"/>
</dbReference>
<dbReference type="PANTHER" id="PTHR33375">
    <property type="entry name" value="CHROMOSOME-PARTITIONING PROTEIN PARB-RELATED"/>
    <property type="match status" value="1"/>
</dbReference>
<dbReference type="InterPro" id="IPR037048">
    <property type="entry name" value="KorB_C_sf"/>
</dbReference>
<reference evidence="4 5" key="1">
    <citation type="submission" date="2020-09" db="EMBL/GenBank/DDBJ databases">
        <title>Methylomonas albis sp. nov. and Methylomonas fluvii sp. nov.: Two cold-adapted methanotrophs from the River Elbe and an amended description of Methylovulum psychrotolerans strain Eb1.</title>
        <authorList>
            <person name="Bussmann I.K."/>
            <person name="Klings K.-W."/>
            <person name="Warnstedt J."/>
            <person name="Hoppert M."/>
            <person name="Saborowski A."/>
            <person name="Horn F."/>
            <person name="Liebner S."/>
        </authorList>
    </citation>
    <scope>NUCLEOTIDE SEQUENCE [LARGE SCALE GENOMIC DNA]</scope>
    <source>
        <strain evidence="4 5">EbB</strain>
    </source>
</reference>
<evidence type="ECO:0000259" key="3">
    <source>
        <dbReference type="SMART" id="SM00470"/>
    </source>
</evidence>
<evidence type="ECO:0000256" key="2">
    <source>
        <dbReference type="SAM" id="MobiDB-lite"/>
    </source>
</evidence>
<evidence type="ECO:0000256" key="1">
    <source>
        <dbReference type="ARBA" id="ARBA00006295"/>
    </source>
</evidence>
<organism evidence="4 5">
    <name type="scientific">Methylomonas fluvii</name>
    <dbReference type="NCBI Taxonomy" id="1854564"/>
    <lineage>
        <taxon>Bacteria</taxon>
        <taxon>Pseudomonadati</taxon>
        <taxon>Pseudomonadota</taxon>
        <taxon>Gammaproteobacteria</taxon>
        <taxon>Methylococcales</taxon>
        <taxon>Methylococcaceae</taxon>
        <taxon>Methylomonas</taxon>
    </lineage>
</organism>
<dbReference type="PANTHER" id="PTHR33375:SF1">
    <property type="entry name" value="CHROMOSOME-PARTITIONING PROTEIN PARB-RELATED"/>
    <property type="match status" value="1"/>
</dbReference>
<keyword evidence="5" id="KW-1185">Reference proteome</keyword>
<dbReference type="Gene3D" id="6.10.250.140">
    <property type="match status" value="1"/>
</dbReference>
<comment type="similarity">
    <text evidence="1">Belongs to the ParB family.</text>
</comment>
<dbReference type="Gene3D" id="1.10.10.730">
    <property type="entry name" value="KorB DNA-binding domain"/>
    <property type="match status" value="1"/>
</dbReference>
<name>A0ABR9DL31_9GAMM</name>
<dbReference type="SUPFAM" id="SSF50037">
    <property type="entry name" value="C-terminal domain of transcriptional repressors"/>
    <property type="match status" value="1"/>
</dbReference>
<dbReference type="InterPro" id="IPR008988">
    <property type="entry name" value="Transcriptional_repressor_C"/>
</dbReference>
<evidence type="ECO:0000313" key="4">
    <source>
        <dbReference type="EMBL" id="MBD9363813.1"/>
    </source>
</evidence>
<dbReference type="SUPFAM" id="SSF109709">
    <property type="entry name" value="KorB DNA-binding domain-like"/>
    <property type="match status" value="1"/>
</dbReference>
<dbReference type="InterPro" id="IPR036086">
    <property type="entry name" value="ParB/Sulfiredoxin_sf"/>
</dbReference>
<comment type="caution">
    <text evidence="4">The sequence shown here is derived from an EMBL/GenBank/DDBJ whole genome shotgun (WGS) entry which is preliminary data.</text>
</comment>
<dbReference type="InterPro" id="IPR004437">
    <property type="entry name" value="ParB/RepB/Spo0J"/>
</dbReference>
<dbReference type="InterPro" id="IPR010575">
    <property type="entry name" value="KorB_C"/>
</dbReference>
<dbReference type="Gene3D" id="2.30.30.150">
    <property type="entry name" value="KorB, C-terminal domain"/>
    <property type="match status" value="1"/>
</dbReference>
<dbReference type="InterPro" id="IPR050336">
    <property type="entry name" value="Chromosome_partition/occlusion"/>
</dbReference>
<dbReference type="SMART" id="SM00470">
    <property type="entry name" value="ParB"/>
    <property type="match status" value="1"/>
</dbReference>
<dbReference type="EMBL" id="JACXST010000004">
    <property type="protein sequence ID" value="MBD9363813.1"/>
    <property type="molecule type" value="Genomic_DNA"/>
</dbReference>
<accession>A0ABR9DL31</accession>
<gene>
    <name evidence="4" type="ORF">EBB_25630</name>
</gene>
<feature type="region of interest" description="Disordered" evidence="2">
    <location>
        <begin position="265"/>
        <end position="322"/>
    </location>
</feature>
<sequence>MTDQLHTIASSGLALHEIGDLAGLLSEQPKEASGYAEIDINLIDEDPAQPRTEFNHGFSTESIAELAGSIDNSGLLQPITIRKHPEIEGRYMIKDGARRFRASKQNGAEKIAAIIEDEGDKTAARVKIEQLIVNLQKEGNTPLEIAHTIATALEEGIGKKTISSLIGKSPAWVTLHTTLLKLPAELDAAYKAGKVTDVNIIYELNKLYKTNQADVMAWLDTPGQEFTRGQLKLFQEYLKDKKENIRVIQDANNEPIANLSEVDEDDLNSGQVSGTTLTGEDESNIESGGRSLVATGDDQLQLTDSSSIPNNPDIKQQEDNERKKIVDPSKFKKAIVQIWHDGRPGRIILDKRPSTEGFGHIKYDDDGHELEVDLGEVKLLALVEA</sequence>
<dbReference type="NCBIfam" id="TIGR00180">
    <property type="entry name" value="parB_part"/>
    <property type="match status" value="1"/>
</dbReference>
<feature type="compositionally biased region" description="Polar residues" evidence="2">
    <location>
        <begin position="268"/>
        <end position="278"/>
    </location>
</feature>
<dbReference type="InterPro" id="IPR042075">
    <property type="entry name" value="KorB_DNA-db"/>
</dbReference>
<feature type="compositionally biased region" description="Polar residues" evidence="2">
    <location>
        <begin position="298"/>
        <end position="314"/>
    </location>
</feature>
<dbReference type="Gene3D" id="3.90.1530.10">
    <property type="entry name" value="Conserved hypothetical protein from pyrococcus furiosus pfu- 392566-001, ParB domain"/>
    <property type="match status" value="1"/>
</dbReference>